<dbReference type="InterPro" id="IPR035537">
    <property type="entry name" value="DLG5_SH3"/>
</dbReference>
<feature type="compositionally biased region" description="Pro residues" evidence="19">
    <location>
        <begin position="1045"/>
        <end position="1055"/>
    </location>
</feature>
<dbReference type="InterPro" id="IPR006907">
    <property type="entry name" value="DLG5_N"/>
</dbReference>
<dbReference type="CDD" id="cd06767">
    <property type="entry name" value="PDZ3_DLG5-like"/>
    <property type="match status" value="1"/>
</dbReference>
<dbReference type="PROSITE" id="PS50209">
    <property type="entry name" value="CARD"/>
    <property type="match status" value="1"/>
</dbReference>
<keyword evidence="8" id="KW-0597">Phosphoprotein</keyword>
<dbReference type="InterPro" id="IPR001452">
    <property type="entry name" value="SH3_domain"/>
</dbReference>
<keyword evidence="6" id="KW-1003">Cell membrane</keyword>
<feature type="domain" description="PDZ" evidence="22">
    <location>
        <begin position="705"/>
        <end position="796"/>
    </location>
</feature>
<evidence type="ECO:0000256" key="16">
    <source>
        <dbReference type="ARBA" id="ARBA00070420"/>
    </source>
</evidence>
<dbReference type="GO" id="GO:0010001">
    <property type="term" value="P:glial cell differentiation"/>
    <property type="evidence" value="ECO:0007669"/>
    <property type="project" value="Ensembl"/>
</dbReference>
<dbReference type="Gene3D" id="2.30.42.10">
    <property type="match status" value="4"/>
</dbReference>
<dbReference type="InterPro" id="IPR053004">
    <property type="entry name" value="MAGUK_Signaling_Regulators"/>
</dbReference>
<dbReference type="OrthoDB" id="10067129at2759"/>
<dbReference type="Proteomes" id="UP000233020">
    <property type="component" value="Unplaced"/>
</dbReference>
<dbReference type="Gene3D" id="3.40.50.300">
    <property type="entry name" value="P-loop containing nucleotide triphosphate hydrolases"/>
    <property type="match status" value="1"/>
</dbReference>
<dbReference type="CDD" id="cd06766">
    <property type="entry name" value="PDZ4_DLG5-like"/>
    <property type="match status" value="1"/>
</dbReference>
<dbReference type="GO" id="GO:0030901">
    <property type="term" value="P:midbrain development"/>
    <property type="evidence" value="ECO:0007669"/>
    <property type="project" value="Ensembl"/>
</dbReference>
<dbReference type="FunFam" id="2.30.42.10:FF:000152">
    <property type="entry name" value="disks large homolog 5 isoform X1"/>
    <property type="match status" value="1"/>
</dbReference>
<dbReference type="PANTHER" id="PTHR46360">
    <property type="entry name" value="DISKS LARGE HOMOLOG 5"/>
    <property type="match status" value="1"/>
</dbReference>
<evidence type="ECO:0000256" key="13">
    <source>
        <dbReference type="ARBA" id="ARBA00023212"/>
    </source>
</evidence>
<dbReference type="SMART" id="SM00228">
    <property type="entry name" value="PDZ"/>
    <property type="match status" value="4"/>
</dbReference>
<dbReference type="STRING" id="37293.ENSANAP00000026382"/>
<dbReference type="CDD" id="cd06764">
    <property type="entry name" value="PDZ1_DLG5-like"/>
    <property type="match status" value="1"/>
</dbReference>
<dbReference type="GO" id="GO:0035332">
    <property type="term" value="P:positive regulation of hippo signaling"/>
    <property type="evidence" value="ECO:0007669"/>
    <property type="project" value="Ensembl"/>
</dbReference>
<evidence type="ECO:0000259" key="22">
    <source>
        <dbReference type="PROSITE" id="PS50106"/>
    </source>
</evidence>
<dbReference type="OMA" id="QEHYMAD"/>
<dbReference type="GO" id="GO:0099173">
    <property type="term" value="P:postsynapse organization"/>
    <property type="evidence" value="ECO:0007669"/>
    <property type="project" value="Ensembl"/>
</dbReference>
<dbReference type="PROSITE" id="PS50106">
    <property type="entry name" value="PDZ"/>
    <property type="match status" value="4"/>
</dbReference>
<dbReference type="GO" id="GO:0060441">
    <property type="term" value="P:epithelial tube branching involved in lung morphogenesis"/>
    <property type="evidence" value="ECO:0007669"/>
    <property type="project" value="Ensembl"/>
</dbReference>
<evidence type="ECO:0000256" key="10">
    <source>
        <dbReference type="ARBA" id="ARBA00023018"/>
    </source>
</evidence>
<feature type="domain" description="Guanylate kinase-like" evidence="21">
    <location>
        <begin position="1777"/>
        <end position="1907"/>
    </location>
</feature>
<keyword evidence="14" id="KW-0966">Cell projection</keyword>
<sequence length="1921" mass="214016">MEPQRRELLAQCQQSLAQAMTEVEAVLGLLEAAGALSPGERRQLDEEAGGAKAELLLKLLLAKERDHFQDLRAALEKTQPHLLPILYLNGVVGPPQPAEGAGSTYSVLSTMPSDSESSSSLSSVGTTGKAPSPPPLLTDRQVNEKVENLSIQLRLMTRERNELRKRLAFATHGTAFDKRPYHRLNPDYERLKIQCVRAMSDLQSLQNQHTNALKRCEEVAKETDFYHTLHSRLLSDQTRLKDDVDMLRRENGQLLRERNLLQQSWEDMKRLHEEDQKEIGDLRAQQQQVLKHNGSSEILNKLYDTAMDKLEVVKKDYDALRKRYSEKVAIHNADLSRLEQLGEENQRLLKQTEMLTQQRDTAIQLQHQCALSLRRFEAIHHELNKATAQNKDLQWEMELLQSELTELRTTQVKTAKESEKYREERDAVYSEYKLIMSERDQVISELDKLQTEVELAESKLKSSTSEKKAASEEMEALRQIKDTVTMDAGRANKEVEILRKQCKALCQELKEALQEADVAKCRRDWAFQERDKIVAERDSIRTLCDNLRRERDRAVSELAEALRSLDDTRKQKNDVSRELKELKEQMESQLEKEARFRQLMAHSSHDSAIDTDSMEWETEVVEFERETEDIDLKALGFDMAEGVNEPCFPGDCGIFVTKVDKGSIADGRLRVNDWLLRINDVDLINKDKKQAIKALLNGEGAINMVVRRRKSLGGKVVTPLHINLSGQKDSGISLENGVYAAAVLPGSPAAKEGSLAVGDRIVAINGIALDNKSLNECESLLRSCQDSLTLSLLKVFPQSSSWSGQNIFENIKDSDKMLSFRAHGLEVQAHNKRNLIQHNNSTQTDIFYADRLEDRKEPGPPGGSSSFLHKPFPGGPLQVCPQACPSASERSLSSFRSDASGDRGFGLVDVRSRRPLLPFETEVGPCGVGEAPLDKADSEGSNSGGTWPKAVLSSTAAPEKLSVYKKPKQRKSIFDPNTFKRPQTPPKIDYLLPGSGPAHSPQPSKRVGPLTPPKPPRRSDSIKFQHRLETSSESEATLVGSSPSTSPPSALPPDGDPGEPMHASPPRKARVRIASSYYPEGDGDSSFLPAKKSCDEDLTSQKVDELGQKRRRPKSAPSFRPKLAPVVIPAQFVEEQKCVPVSGELSPELQEWAPYSPGHSSRHSNPPLYPSRPSVGTVPRSVTPSTTMSSILRNPIYTVRSHRVGPCSSPPAARDAGSQGLHPSVQHQGRLSLDLSHRACSDYSEMRATHGSNSLPSSARLGSSSNLQFKAERIKIPSTPRYPRSVVGSDRGSLSHSECSTPPQSPLNINTLSSCSQSQTSASTLPRIAVNPASLGERRKDRPYVEEPRHVKVQKGSEPLGISIVSGEKGGIYVSKVTMGSIAHQAGLEYGDQLLEFNGINLRSATEQQARLIIGQQCDTITILAQYNPHVHQLSSHSRSSSHLDPAGTHSTLQGSGTTTPEHPSVIDPLMEQDEGPGTPPAKQSTPSSRIAGDANKKTLEPRVVFIKKSQLELGVQLCGGNLHGVFVAEVEDDSPAKGPDGLVPGDLILEYGSLDVRNKTVEEVYVEMLKPKDGIRLKVQYCPEEFTKAKGLPGDSFYIRALYDRLADVEHELSFKKDDILYVDDTLPQGTFGSWMAWQLDENAQKIQRGQIPSKYVMDQEFSRRLSMSEVKDDNSATKTLSAAARRSFFRRKHKHKRSGSKDGKDLLALEAFSNDSIPLFEDSVSLAYQRVQKVDCTALRPVLILGPLLDVVKEMLVNEAPGKFCRCPLEVMKASQQAIERGVKDCLFVDYKRRSGHFDVTTVASIKEITEKNRHCLLDIAPHAIERLHHMHIYPIVIFIHYKSAKHIKEQRDPIYLRDKVTQRHSKEQFEAAQKVEQEYSRYFTGVIQGGALSSICTQILAMVNQEQNKVLWIPAFPL</sequence>
<evidence type="ECO:0000256" key="12">
    <source>
        <dbReference type="ARBA" id="ARBA00023136"/>
    </source>
</evidence>
<dbReference type="PANTHER" id="PTHR46360:SF1">
    <property type="entry name" value="DISKS LARGE HOMOLOG 5"/>
    <property type="match status" value="1"/>
</dbReference>
<feature type="domain" description="PDZ" evidence="22">
    <location>
        <begin position="620"/>
        <end position="710"/>
    </location>
</feature>
<evidence type="ECO:0000256" key="2">
    <source>
        <dbReference type="ARBA" id="ARBA00004202"/>
    </source>
</evidence>
<feature type="region of interest" description="Disordered" evidence="19">
    <location>
        <begin position="919"/>
        <end position="1122"/>
    </location>
</feature>
<evidence type="ECO:0000256" key="9">
    <source>
        <dbReference type="ARBA" id="ARBA00022949"/>
    </source>
</evidence>
<feature type="domain" description="PDZ" evidence="22">
    <location>
        <begin position="1503"/>
        <end position="1584"/>
    </location>
</feature>
<evidence type="ECO:0000256" key="1">
    <source>
        <dbReference type="ARBA" id="ARBA00004120"/>
    </source>
</evidence>
<proteinExistence type="inferred from homology"/>
<dbReference type="GO" id="GO:0042981">
    <property type="term" value="P:regulation of apoptotic process"/>
    <property type="evidence" value="ECO:0007669"/>
    <property type="project" value="InterPro"/>
</dbReference>
<evidence type="ECO:0000313" key="25">
    <source>
        <dbReference type="Proteomes" id="UP000233020"/>
    </source>
</evidence>
<dbReference type="InterPro" id="IPR008144">
    <property type="entry name" value="Guanylate_kin-like_dom"/>
</dbReference>
<dbReference type="Gene3D" id="2.30.30.40">
    <property type="entry name" value="SH3 Domains"/>
    <property type="match status" value="1"/>
</dbReference>
<dbReference type="InterPro" id="IPR036034">
    <property type="entry name" value="PDZ_sf"/>
</dbReference>
<feature type="coiled-coil region" evidence="18">
    <location>
        <begin position="303"/>
        <end position="358"/>
    </location>
</feature>
<dbReference type="InterPro" id="IPR001315">
    <property type="entry name" value="CARD"/>
</dbReference>
<dbReference type="SMART" id="SM00326">
    <property type="entry name" value="SH3"/>
    <property type="match status" value="1"/>
</dbReference>
<feature type="region of interest" description="Disordered" evidence="19">
    <location>
        <begin position="1202"/>
        <end position="1230"/>
    </location>
</feature>
<dbReference type="GO" id="GO:0005912">
    <property type="term" value="C:adherens junction"/>
    <property type="evidence" value="ECO:0007669"/>
    <property type="project" value="Ensembl"/>
</dbReference>
<dbReference type="GO" id="GO:0072205">
    <property type="term" value="P:metanephric collecting duct development"/>
    <property type="evidence" value="ECO:0007669"/>
    <property type="project" value="Ensembl"/>
</dbReference>
<feature type="compositionally biased region" description="Polar residues" evidence="19">
    <location>
        <begin position="1449"/>
        <end position="1462"/>
    </location>
</feature>
<dbReference type="GeneID" id="105726737"/>
<keyword evidence="11 18" id="KW-0175">Coiled coil</keyword>
<dbReference type="Ensembl" id="ENSANAT00000044307.1">
    <property type="protein sequence ID" value="ENSANAP00000026382.1"/>
    <property type="gene ID" value="ENSANAG00000030865.1"/>
</dbReference>
<dbReference type="PROSITE" id="PS50052">
    <property type="entry name" value="GUANYLATE_KINASE_2"/>
    <property type="match status" value="1"/>
</dbReference>
<name>A0A2K5DZN2_AOTNA</name>
<feature type="compositionally biased region" description="Basic and acidic residues" evidence="19">
    <location>
        <begin position="1017"/>
        <end position="1030"/>
    </location>
</feature>
<dbReference type="SUPFAM" id="SSF47986">
    <property type="entry name" value="DEATH domain"/>
    <property type="match status" value="1"/>
</dbReference>
<reference evidence="24" key="2">
    <citation type="submission" date="2025-09" db="UniProtKB">
        <authorList>
            <consortium name="Ensembl"/>
        </authorList>
    </citation>
    <scope>IDENTIFICATION</scope>
</reference>
<feature type="coiled-coil region" evidence="18">
    <location>
        <begin position="383"/>
        <end position="599"/>
    </location>
</feature>
<dbReference type="FunFam" id="2.30.42.10:FF:000132">
    <property type="entry name" value="disks large homolog 5 isoform X1"/>
    <property type="match status" value="1"/>
</dbReference>
<dbReference type="GO" id="GO:0060999">
    <property type="term" value="P:positive regulation of dendritic spine development"/>
    <property type="evidence" value="ECO:0007669"/>
    <property type="project" value="Ensembl"/>
</dbReference>
<dbReference type="GO" id="GO:0030336">
    <property type="term" value="P:negative regulation of cell migration"/>
    <property type="evidence" value="ECO:0007669"/>
    <property type="project" value="Ensembl"/>
</dbReference>
<evidence type="ECO:0000256" key="15">
    <source>
        <dbReference type="ARBA" id="ARBA00034105"/>
    </source>
</evidence>
<evidence type="ECO:0000256" key="19">
    <source>
        <dbReference type="SAM" id="MobiDB-lite"/>
    </source>
</evidence>
<feature type="compositionally biased region" description="Low complexity" evidence="19">
    <location>
        <begin position="109"/>
        <end position="123"/>
    </location>
</feature>
<comment type="subcellular location">
    <subcellularLocation>
        <location evidence="3">Cell junction</location>
    </subcellularLocation>
    <subcellularLocation>
        <location evidence="2">Cell membrane</location>
        <topology evidence="2">Peripheral membrane protein</topology>
    </subcellularLocation>
    <subcellularLocation>
        <location evidence="1">Cytoplasm</location>
        <location evidence="1">Cytoskeleton</location>
        <location evidence="1">Cilium basal body</location>
    </subcellularLocation>
    <subcellularLocation>
        <location evidence="15">Postsynaptic density</location>
    </subcellularLocation>
</comment>
<reference evidence="24" key="1">
    <citation type="submission" date="2025-08" db="UniProtKB">
        <authorList>
            <consortium name="Ensembl"/>
        </authorList>
    </citation>
    <scope>IDENTIFICATION</scope>
</reference>
<dbReference type="GO" id="GO:0045197">
    <property type="term" value="P:establishment or maintenance of epithelial cell apical/basal polarity"/>
    <property type="evidence" value="ECO:0007669"/>
    <property type="project" value="Ensembl"/>
</dbReference>
<dbReference type="KEGG" id="anan:105726737"/>
<keyword evidence="25" id="KW-1185">Reference proteome</keyword>
<dbReference type="GO" id="GO:0065003">
    <property type="term" value="P:protein-containing complex assembly"/>
    <property type="evidence" value="ECO:0007669"/>
    <property type="project" value="Ensembl"/>
</dbReference>
<dbReference type="Pfam" id="PF00625">
    <property type="entry name" value="Guanylate_kin"/>
    <property type="match status" value="1"/>
</dbReference>
<feature type="compositionally biased region" description="Polar residues" evidence="19">
    <location>
        <begin position="1180"/>
        <end position="1189"/>
    </location>
</feature>
<keyword evidence="10" id="KW-0770">Synapse</keyword>
<dbReference type="GO" id="GO:0035331">
    <property type="term" value="P:negative regulation of hippo signaling"/>
    <property type="evidence" value="ECO:0007669"/>
    <property type="project" value="Ensembl"/>
</dbReference>
<accession>A0A2K5DZN2</accession>
<keyword evidence="12" id="KW-0472">Membrane</keyword>
<dbReference type="Gene3D" id="1.10.533.10">
    <property type="entry name" value="Death Domain, Fas"/>
    <property type="match status" value="1"/>
</dbReference>
<dbReference type="GO" id="GO:0014069">
    <property type="term" value="C:postsynaptic density"/>
    <property type="evidence" value="ECO:0007669"/>
    <property type="project" value="UniProtKB-SubCell"/>
</dbReference>
<evidence type="ECO:0000259" key="23">
    <source>
        <dbReference type="PROSITE" id="PS50209"/>
    </source>
</evidence>
<keyword evidence="5 17" id="KW-0728">SH3 domain</keyword>
<dbReference type="GO" id="GO:0060563">
    <property type="term" value="P:neuroepithelial cell differentiation"/>
    <property type="evidence" value="ECO:0007669"/>
    <property type="project" value="Ensembl"/>
</dbReference>
<evidence type="ECO:0000259" key="21">
    <source>
        <dbReference type="PROSITE" id="PS50052"/>
    </source>
</evidence>
<dbReference type="GO" id="GO:0008013">
    <property type="term" value="F:beta-catenin binding"/>
    <property type="evidence" value="ECO:0007669"/>
    <property type="project" value="Ensembl"/>
</dbReference>
<feature type="domain" description="CARD" evidence="23">
    <location>
        <begin position="1"/>
        <end position="90"/>
    </location>
</feature>
<evidence type="ECO:0000256" key="17">
    <source>
        <dbReference type="PROSITE-ProRule" id="PRU00192"/>
    </source>
</evidence>
<dbReference type="GeneTree" id="ENSGT00940000155303"/>
<dbReference type="GO" id="GO:0030011">
    <property type="term" value="P:maintenance of cell polarity"/>
    <property type="evidence" value="ECO:0007669"/>
    <property type="project" value="Ensembl"/>
</dbReference>
<dbReference type="FunFam" id="2.30.30.40:FF:000130">
    <property type="entry name" value="Discs large 5, isoform A"/>
    <property type="match status" value="1"/>
</dbReference>
<dbReference type="CTD" id="9231"/>
<dbReference type="SUPFAM" id="SSF50044">
    <property type="entry name" value="SH3-domain"/>
    <property type="match status" value="1"/>
</dbReference>
<dbReference type="GO" id="GO:0071896">
    <property type="term" value="P:protein localization to adherens junction"/>
    <property type="evidence" value="ECO:0007669"/>
    <property type="project" value="Ensembl"/>
</dbReference>
<dbReference type="CDD" id="cd06765">
    <property type="entry name" value="PDZ2_DLG5-like"/>
    <property type="match status" value="1"/>
</dbReference>
<dbReference type="SUPFAM" id="SSF52540">
    <property type="entry name" value="P-loop containing nucleoside triphosphate hydrolases"/>
    <property type="match status" value="1"/>
</dbReference>
<evidence type="ECO:0000256" key="3">
    <source>
        <dbReference type="ARBA" id="ARBA00004282"/>
    </source>
</evidence>
<evidence type="ECO:0000256" key="18">
    <source>
        <dbReference type="SAM" id="Coils"/>
    </source>
</evidence>
<feature type="coiled-coil region" evidence="18">
    <location>
        <begin position="146"/>
        <end position="264"/>
    </location>
</feature>
<evidence type="ECO:0000256" key="11">
    <source>
        <dbReference type="ARBA" id="ARBA00023054"/>
    </source>
</evidence>
<dbReference type="InterPro" id="IPR008145">
    <property type="entry name" value="GK/Ca_channel_bsu"/>
</dbReference>
<dbReference type="InterPro" id="IPR027417">
    <property type="entry name" value="P-loop_NTPase"/>
</dbReference>
<feature type="region of interest" description="Disordered" evidence="19">
    <location>
        <begin position="1434"/>
        <end position="1495"/>
    </location>
</feature>
<dbReference type="GO" id="GO:0036064">
    <property type="term" value="C:ciliary basal body"/>
    <property type="evidence" value="ECO:0007669"/>
    <property type="project" value="Ensembl"/>
</dbReference>
<evidence type="ECO:0000256" key="5">
    <source>
        <dbReference type="ARBA" id="ARBA00022443"/>
    </source>
</evidence>
<comment type="similarity">
    <text evidence="4">Belongs to the MAGUK family.</text>
</comment>
<feature type="region of interest" description="Disordered" evidence="19">
    <location>
        <begin position="1150"/>
        <end position="1189"/>
    </location>
</feature>
<evidence type="ECO:0000256" key="8">
    <source>
        <dbReference type="ARBA" id="ARBA00022553"/>
    </source>
</evidence>
<feature type="region of interest" description="Disordered" evidence="19">
    <location>
        <begin position="1277"/>
        <end position="1305"/>
    </location>
</feature>
<keyword evidence="7" id="KW-0963">Cytoplasm</keyword>
<dbReference type="Pfam" id="PF16610">
    <property type="entry name" value="dbPDZ_assoc"/>
    <property type="match status" value="1"/>
</dbReference>
<dbReference type="GO" id="GO:0045176">
    <property type="term" value="P:apical protein localization"/>
    <property type="evidence" value="ECO:0007669"/>
    <property type="project" value="Ensembl"/>
</dbReference>
<dbReference type="PROSITE" id="PS50002">
    <property type="entry name" value="SH3"/>
    <property type="match status" value="1"/>
</dbReference>
<dbReference type="CDD" id="cd11860">
    <property type="entry name" value="SH3_DLG5"/>
    <property type="match status" value="1"/>
</dbReference>
<evidence type="ECO:0000256" key="4">
    <source>
        <dbReference type="ARBA" id="ARBA00007014"/>
    </source>
</evidence>
<feature type="domain" description="SH3" evidence="20">
    <location>
        <begin position="1595"/>
        <end position="1663"/>
    </location>
</feature>
<dbReference type="GO" id="GO:0001837">
    <property type="term" value="P:epithelial to mesenchymal transition"/>
    <property type="evidence" value="ECO:0007669"/>
    <property type="project" value="Ensembl"/>
</dbReference>
<dbReference type="GO" id="GO:0008092">
    <property type="term" value="F:cytoskeletal protein binding"/>
    <property type="evidence" value="ECO:0007669"/>
    <property type="project" value="Ensembl"/>
</dbReference>
<dbReference type="SMART" id="SM00072">
    <property type="entry name" value="GuKc"/>
    <property type="match status" value="1"/>
</dbReference>
<dbReference type="GO" id="GO:0030859">
    <property type="term" value="P:polarized epithelial cell differentiation"/>
    <property type="evidence" value="ECO:0007669"/>
    <property type="project" value="Ensembl"/>
</dbReference>
<feature type="region of interest" description="Disordered" evidence="19">
    <location>
        <begin position="98"/>
        <end position="143"/>
    </location>
</feature>
<feature type="domain" description="PDZ" evidence="22">
    <location>
        <begin position="1350"/>
        <end position="1429"/>
    </location>
</feature>
<evidence type="ECO:0000256" key="14">
    <source>
        <dbReference type="ARBA" id="ARBA00023273"/>
    </source>
</evidence>
<dbReference type="GO" id="GO:0045186">
    <property type="term" value="P:zonula adherens assembly"/>
    <property type="evidence" value="ECO:0007669"/>
    <property type="project" value="Ensembl"/>
</dbReference>
<dbReference type="GO" id="GO:0051965">
    <property type="term" value="P:positive regulation of synapse assembly"/>
    <property type="evidence" value="ECO:0007669"/>
    <property type="project" value="Ensembl"/>
</dbReference>
<organism evidence="24 25">
    <name type="scientific">Aotus nancymaae</name>
    <name type="common">Ma's night monkey</name>
    <dbReference type="NCBI Taxonomy" id="37293"/>
    <lineage>
        <taxon>Eukaryota</taxon>
        <taxon>Metazoa</taxon>
        <taxon>Chordata</taxon>
        <taxon>Craniata</taxon>
        <taxon>Vertebrata</taxon>
        <taxon>Euteleostomi</taxon>
        <taxon>Mammalia</taxon>
        <taxon>Eutheria</taxon>
        <taxon>Euarchontoglires</taxon>
        <taxon>Primates</taxon>
        <taxon>Haplorrhini</taxon>
        <taxon>Platyrrhini</taxon>
        <taxon>Aotidae</taxon>
        <taxon>Aotus</taxon>
    </lineage>
</organism>
<dbReference type="GO" id="GO:0042130">
    <property type="term" value="P:negative regulation of T cell proliferation"/>
    <property type="evidence" value="ECO:0007669"/>
    <property type="project" value="Ensembl"/>
</dbReference>
<dbReference type="FunFam" id="3.40.50.300:FF:000894">
    <property type="entry name" value="Discs large MAGUK scaffold protein 5"/>
    <property type="match status" value="1"/>
</dbReference>
<evidence type="ECO:0000259" key="20">
    <source>
        <dbReference type="PROSITE" id="PS50002"/>
    </source>
</evidence>
<dbReference type="GO" id="GO:0098978">
    <property type="term" value="C:glutamatergic synapse"/>
    <property type="evidence" value="ECO:0007669"/>
    <property type="project" value="Ensembl"/>
</dbReference>
<dbReference type="GO" id="GO:0005886">
    <property type="term" value="C:plasma membrane"/>
    <property type="evidence" value="ECO:0007669"/>
    <property type="project" value="UniProtKB-SubCell"/>
</dbReference>
<dbReference type="Pfam" id="PF04822">
    <property type="entry name" value="Takusan"/>
    <property type="match status" value="1"/>
</dbReference>
<dbReference type="SUPFAM" id="SSF50156">
    <property type="entry name" value="PDZ domain-like"/>
    <property type="match status" value="4"/>
</dbReference>
<gene>
    <name evidence="24" type="primary">DLG5</name>
</gene>
<evidence type="ECO:0000256" key="6">
    <source>
        <dbReference type="ARBA" id="ARBA00022475"/>
    </source>
</evidence>
<evidence type="ECO:0000256" key="7">
    <source>
        <dbReference type="ARBA" id="ARBA00022490"/>
    </source>
</evidence>
<dbReference type="InterPro" id="IPR001478">
    <property type="entry name" value="PDZ"/>
</dbReference>
<protein>
    <recommendedName>
        <fullName evidence="16">Disks large homolog 5</fullName>
    </recommendedName>
</protein>
<dbReference type="InterPro" id="IPR011029">
    <property type="entry name" value="DEATH-like_dom_sf"/>
</dbReference>
<keyword evidence="9" id="KW-0965">Cell junction</keyword>
<feature type="compositionally biased region" description="Polar residues" evidence="19">
    <location>
        <begin position="1292"/>
        <end position="1305"/>
    </location>
</feature>
<keyword evidence="13" id="KW-0206">Cytoskeleton</keyword>
<dbReference type="InterPro" id="IPR036028">
    <property type="entry name" value="SH3-like_dom_sf"/>
</dbReference>
<dbReference type="GO" id="GO:0045880">
    <property type="term" value="P:positive regulation of smoothened signaling pathway"/>
    <property type="evidence" value="ECO:0007669"/>
    <property type="project" value="Ensembl"/>
</dbReference>
<evidence type="ECO:0000313" key="24">
    <source>
        <dbReference type="Ensembl" id="ENSANAP00000026382.1"/>
    </source>
</evidence>
<dbReference type="Pfam" id="PF00595">
    <property type="entry name" value="PDZ"/>
    <property type="match status" value="4"/>
</dbReference>